<name>A0A653CFT4_CALMS</name>
<reference evidence="1 2" key="1">
    <citation type="submission" date="2019-01" db="EMBL/GenBank/DDBJ databases">
        <authorList>
            <person name="Sayadi A."/>
        </authorList>
    </citation>
    <scope>NUCLEOTIDE SEQUENCE [LARGE SCALE GENOMIC DNA]</scope>
</reference>
<keyword evidence="2" id="KW-1185">Reference proteome</keyword>
<dbReference type="AlphaFoldDB" id="A0A653CFT4"/>
<feature type="non-terminal residue" evidence="1">
    <location>
        <position position="1"/>
    </location>
</feature>
<sequence>IHLSHPQHRNESLQKLKKLVIENSYPIKFINSLLFNYNERSSFILQQNNTNDIRIDSNSVSNHTLPASTATPKTMITRMVL</sequence>
<dbReference type="Proteomes" id="UP000410492">
    <property type="component" value="Unassembled WGS sequence"/>
</dbReference>
<accession>A0A653CFT4</accession>
<dbReference type="OrthoDB" id="10323830at2759"/>
<evidence type="ECO:0000313" key="2">
    <source>
        <dbReference type="Proteomes" id="UP000410492"/>
    </source>
</evidence>
<proteinExistence type="predicted"/>
<protein>
    <submittedName>
        <fullName evidence="1">Uncharacterized protein</fullName>
    </submittedName>
</protein>
<dbReference type="EMBL" id="CAACVG010007720">
    <property type="protein sequence ID" value="VEN46727.1"/>
    <property type="molecule type" value="Genomic_DNA"/>
</dbReference>
<organism evidence="1 2">
    <name type="scientific">Callosobruchus maculatus</name>
    <name type="common">Southern cowpea weevil</name>
    <name type="synonym">Pulse bruchid</name>
    <dbReference type="NCBI Taxonomy" id="64391"/>
    <lineage>
        <taxon>Eukaryota</taxon>
        <taxon>Metazoa</taxon>
        <taxon>Ecdysozoa</taxon>
        <taxon>Arthropoda</taxon>
        <taxon>Hexapoda</taxon>
        <taxon>Insecta</taxon>
        <taxon>Pterygota</taxon>
        <taxon>Neoptera</taxon>
        <taxon>Endopterygota</taxon>
        <taxon>Coleoptera</taxon>
        <taxon>Polyphaga</taxon>
        <taxon>Cucujiformia</taxon>
        <taxon>Chrysomeloidea</taxon>
        <taxon>Chrysomelidae</taxon>
        <taxon>Bruchinae</taxon>
        <taxon>Bruchini</taxon>
        <taxon>Callosobruchus</taxon>
    </lineage>
</organism>
<evidence type="ECO:0000313" key="1">
    <source>
        <dbReference type="EMBL" id="VEN46727.1"/>
    </source>
</evidence>
<gene>
    <name evidence="1" type="ORF">CALMAC_LOCUS8728</name>
</gene>